<organism evidence="1 2">
    <name type="scientific">Pistacia atlantica</name>
    <dbReference type="NCBI Taxonomy" id="434234"/>
    <lineage>
        <taxon>Eukaryota</taxon>
        <taxon>Viridiplantae</taxon>
        <taxon>Streptophyta</taxon>
        <taxon>Embryophyta</taxon>
        <taxon>Tracheophyta</taxon>
        <taxon>Spermatophyta</taxon>
        <taxon>Magnoliopsida</taxon>
        <taxon>eudicotyledons</taxon>
        <taxon>Gunneridae</taxon>
        <taxon>Pentapetalae</taxon>
        <taxon>rosids</taxon>
        <taxon>malvids</taxon>
        <taxon>Sapindales</taxon>
        <taxon>Anacardiaceae</taxon>
        <taxon>Pistacia</taxon>
    </lineage>
</organism>
<dbReference type="EMBL" id="CM047900">
    <property type="protein sequence ID" value="KAJ0100436.1"/>
    <property type="molecule type" value="Genomic_DNA"/>
</dbReference>
<reference evidence="2" key="1">
    <citation type="journal article" date="2023" name="G3 (Bethesda)">
        <title>Genome assembly and association tests identify interacting loci associated with vigor, precocity, and sex in interspecific pistachio rootstocks.</title>
        <authorList>
            <person name="Palmer W."/>
            <person name="Jacygrad E."/>
            <person name="Sagayaradj S."/>
            <person name="Cavanaugh K."/>
            <person name="Han R."/>
            <person name="Bertier L."/>
            <person name="Beede B."/>
            <person name="Kafkas S."/>
            <person name="Golino D."/>
            <person name="Preece J."/>
            <person name="Michelmore R."/>
        </authorList>
    </citation>
    <scope>NUCLEOTIDE SEQUENCE [LARGE SCALE GENOMIC DNA]</scope>
</reference>
<accession>A0ACC1BNC1</accession>
<proteinExistence type="predicted"/>
<evidence type="ECO:0000313" key="1">
    <source>
        <dbReference type="EMBL" id="KAJ0100436.1"/>
    </source>
</evidence>
<keyword evidence="2" id="KW-1185">Reference proteome</keyword>
<evidence type="ECO:0000313" key="2">
    <source>
        <dbReference type="Proteomes" id="UP001164250"/>
    </source>
</evidence>
<dbReference type="Proteomes" id="UP001164250">
    <property type="component" value="Chromosome 4"/>
</dbReference>
<protein>
    <submittedName>
        <fullName evidence="1">Uncharacterized protein</fullName>
    </submittedName>
</protein>
<comment type="caution">
    <text evidence="1">The sequence shown here is derived from an EMBL/GenBank/DDBJ whole genome shotgun (WGS) entry which is preliminary data.</text>
</comment>
<gene>
    <name evidence="1" type="ORF">Patl1_19887</name>
</gene>
<name>A0ACC1BNC1_9ROSI</name>
<sequence length="73" mass="8201">MKKLNKGPPTKSQTCRDNHRGDSSYSGCIQLQTQNEKAMFYWFFEAQTEPALKPLVIWLNGGHGYSSMAFGAT</sequence>